<protein>
    <submittedName>
        <fullName evidence="1">Uncharacterized protein</fullName>
    </submittedName>
</protein>
<comment type="caution">
    <text evidence="1">The sequence shown here is derived from an EMBL/GenBank/DDBJ whole genome shotgun (WGS) entry which is preliminary data.</text>
</comment>
<organism evidence="1 2">
    <name type="scientific">Pleurodeles waltl</name>
    <name type="common">Iberian ribbed newt</name>
    <dbReference type="NCBI Taxonomy" id="8319"/>
    <lineage>
        <taxon>Eukaryota</taxon>
        <taxon>Metazoa</taxon>
        <taxon>Chordata</taxon>
        <taxon>Craniata</taxon>
        <taxon>Vertebrata</taxon>
        <taxon>Euteleostomi</taxon>
        <taxon>Amphibia</taxon>
        <taxon>Batrachia</taxon>
        <taxon>Caudata</taxon>
        <taxon>Salamandroidea</taxon>
        <taxon>Salamandridae</taxon>
        <taxon>Pleurodelinae</taxon>
        <taxon>Pleurodeles</taxon>
    </lineage>
</organism>
<dbReference type="AlphaFoldDB" id="A0AAV7Q7P2"/>
<gene>
    <name evidence="1" type="ORF">NDU88_002077</name>
</gene>
<dbReference type="Proteomes" id="UP001066276">
    <property type="component" value="Chromosome 6"/>
</dbReference>
<keyword evidence="2" id="KW-1185">Reference proteome</keyword>
<evidence type="ECO:0000313" key="1">
    <source>
        <dbReference type="EMBL" id="KAJ1135639.1"/>
    </source>
</evidence>
<reference evidence="1" key="1">
    <citation type="journal article" date="2022" name="bioRxiv">
        <title>Sequencing and chromosome-scale assembly of the giantPleurodeles waltlgenome.</title>
        <authorList>
            <person name="Brown T."/>
            <person name="Elewa A."/>
            <person name="Iarovenko S."/>
            <person name="Subramanian E."/>
            <person name="Araus A.J."/>
            <person name="Petzold A."/>
            <person name="Susuki M."/>
            <person name="Suzuki K.-i.T."/>
            <person name="Hayashi T."/>
            <person name="Toyoda A."/>
            <person name="Oliveira C."/>
            <person name="Osipova E."/>
            <person name="Leigh N.D."/>
            <person name="Simon A."/>
            <person name="Yun M.H."/>
        </authorList>
    </citation>
    <scope>NUCLEOTIDE SEQUENCE</scope>
    <source>
        <strain evidence="1">20211129_DDA</strain>
        <tissue evidence="1">Liver</tissue>
    </source>
</reference>
<name>A0AAV7Q7P2_PLEWA</name>
<accession>A0AAV7Q7P2</accession>
<proteinExistence type="predicted"/>
<sequence length="108" mass="12121">MEHTEGTEPSLSDIMAAICDLKGIIDPKLDVVTIDVNLLRADFKKISGKVTKAAVRLYGNLAYKNSTVRFFLDLTLQVQQQRQSFEKVKKTITCQRPQVHDVRSKATG</sequence>
<dbReference type="InterPro" id="IPR042566">
    <property type="entry name" value="L1_C"/>
</dbReference>
<dbReference type="EMBL" id="JANPWB010000010">
    <property type="protein sequence ID" value="KAJ1135639.1"/>
    <property type="molecule type" value="Genomic_DNA"/>
</dbReference>
<dbReference type="Gene3D" id="3.30.250.20">
    <property type="entry name" value="L1 transposable element, C-terminal domain"/>
    <property type="match status" value="1"/>
</dbReference>
<evidence type="ECO:0000313" key="2">
    <source>
        <dbReference type="Proteomes" id="UP001066276"/>
    </source>
</evidence>